<dbReference type="EMBL" id="CM000647">
    <property type="protein sequence ID" value="EED89416.1"/>
    <property type="molecule type" value="Genomic_DNA"/>
</dbReference>
<reference evidence="3 4" key="2">
    <citation type="journal article" date="2008" name="Nature">
        <title>The Phaeodactylum genome reveals the evolutionary history of diatom genomes.</title>
        <authorList>
            <person name="Bowler C."/>
            <person name="Allen A.E."/>
            <person name="Badger J.H."/>
            <person name="Grimwood J."/>
            <person name="Jabbari K."/>
            <person name="Kuo A."/>
            <person name="Maheswari U."/>
            <person name="Martens C."/>
            <person name="Maumus F."/>
            <person name="Otillar R.P."/>
            <person name="Rayko E."/>
            <person name="Salamov A."/>
            <person name="Vandepoele K."/>
            <person name="Beszteri B."/>
            <person name="Gruber A."/>
            <person name="Heijde M."/>
            <person name="Katinka M."/>
            <person name="Mock T."/>
            <person name="Valentin K."/>
            <person name="Verret F."/>
            <person name="Berges J.A."/>
            <person name="Brownlee C."/>
            <person name="Cadoret J.P."/>
            <person name="Chiovitti A."/>
            <person name="Choi C.J."/>
            <person name="Coesel S."/>
            <person name="De Martino A."/>
            <person name="Detter J.C."/>
            <person name="Durkin C."/>
            <person name="Falciatore A."/>
            <person name="Fournet J."/>
            <person name="Haruta M."/>
            <person name="Huysman M.J."/>
            <person name="Jenkins B.D."/>
            <person name="Jiroutova K."/>
            <person name="Jorgensen R.E."/>
            <person name="Joubert Y."/>
            <person name="Kaplan A."/>
            <person name="Kroger N."/>
            <person name="Kroth P.G."/>
            <person name="La Roche J."/>
            <person name="Lindquist E."/>
            <person name="Lommer M."/>
            <person name="Martin-Jezequel V."/>
            <person name="Lopez P.J."/>
            <person name="Lucas S."/>
            <person name="Mangogna M."/>
            <person name="McGinnis K."/>
            <person name="Medlin L.K."/>
            <person name="Montsant A."/>
            <person name="Oudot-Le Secq M.P."/>
            <person name="Napoli C."/>
            <person name="Obornik M."/>
            <person name="Parker M.S."/>
            <person name="Petit J.L."/>
            <person name="Porcel B.M."/>
            <person name="Poulsen N."/>
            <person name="Robison M."/>
            <person name="Rychlewski L."/>
            <person name="Rynearson T.A."/>
            <person name="Schmutz J."/>
            <person name="Shapiro H."/>
            <person name="Siaut M."/>
            <person name="Stanley M."/>
            <person name="Sussman M.R."/>
            <person name="Taylor A.R."/>
            <person name="Vardi A."/>
            <person name="von Dassow P."/>
            <person name="Vyverman W."/>
            <person name="Willis A."/>
            <person name="Wyrwicz L.S."/>
            <person name="Rokhsar D.S."/>
            <person name="Weissenbach J."/>
            <person name="Armbrust E.V."/>
            <person name="Green B.R."/>
            <person name="Van de Peer Y."/>
            <person name="Grigoriev I.V."/>
        </authorList>
    </citation>
    <scope>NUCLEOTIDE SEQUENCE [LARGE SCALE GENOMIC DNA]</scope>
    <source>
        <strain evidence="3 4">CCMP1335</strain>
    </source>
</reference>
<dbReference type="Proteomes" id="UP000001449">
    <property type="component" value="Chromosome 12"/>
</dbReference>
<dbReference type="InParanoid" id="B8CA00"/>
<dbReference type="RefSeq" id="XP_002292955.1">
    <property type="nucleotide sequence ID" value="XM_002292919.1"/>
</dbReference>
<keyword evidence="1" id="KW-0677">Repeat</keyword>
<dbReference type="GeneID" id="7443244"/>
<dbReference type="PaxDb" id="35128-Thaps8964"/>
<gene>
    <name evidence="3" type="ORF">THAPSDRAFT_8964</name>
</gene>
<dbReference type="InterPro" id="IPR052201">
    <property type="entry name" value="LRR-containing_regulator"/>
</dbReference>
<dbReference type="KEGG" id="tps:THAPSDRAFT_8964"/>
<feature type="region of interest" description="Disordered" evidence="2">
    <location>
        <begin position="1"/>
        <end position="39"/>
    </location>
</feature>
<organism evidence="3 4">
    <name type="scientific">Thalassiosira pseudonana</name>
    <name type="common">Marine diatom</name>
    <name type="synonym">Cyclotella nana</name>
    <dbReference type="NCBI Taxonomy" id="35128"/>
    <lineage>
        <taxon>Eukaryota</taxon>
        <taxon>Sar</taxon>
        <taxon>Stramenopiles</taxon>
        <taxon>Ochrophyta</taxon>
        <taxon>Bacillariophyta</taxon>
        <taxon>Coscinodiscophyceae</taxon>
        <taxon>Thalassiosirophycidae</taxon>
        <taxon>Thalassiosirales</taxon>
        <taxon>Thalassiosiraceae</taxon>
        <taxon>Thalassiosira</taxon>
    </lineage>
</organism>
<dbReference type="SUPFAM" id="SSF52047">
    <property type="entry name" value="RNI-like"/>
    <property type="match status" value="1"/>
</dbReference>
<reference evidence="3 4" key="1">
    <citation type="journal article" date="2004" name="Science">
        <title>The genome of the diatom Thalassiosira pseudonana: ecology, evolution, and metabolism.</title>
        <authorList>
            <person name="Armbrust E.V."/>
            <person name="Berges J.A."/>
            <person name="Bowler C."/>
            <person name="Green B.R."/>
            <person name="Martinez D."/>
            <person name="Putnam N.H."/>
            <person name="Zhou S."/>
            <person name="Allen A.E."/>
            <person name="Apt K.E."/>
            <person name="Bechner M."/>
            <person name="Brzezinski M.A."/>
            <person name="Chaal B.K."/>
            <person name="Chiovitti A."/>
            <person name="Davis A.K."/>
            <person name="Demarest M.S."/>
            <person name="Detter J.C."/>
            <person name="Glavina T."/>
            <person name="Goodstein D."/>
            <person name="Hadi M.Z."/>
            <person name="Hellsten U."/>
            <person name="Hildebrand M."/>
            <person name="Jenkins B.D."/>
            <person name="Jurka J."/>
            <person name="Kapitonov V.V."/>
            <person name="Kroger N."/>
            <person name="Lau W.W."/>
            <person name="Lane T.W."/>
            <person name="Larimer F.W."/>
            <person name="Lippmeier J.C."/>
            <person name="Lucas S."/>
            <person name="Medina M."/>
            <person name="Montsant A."/>
            <person name="Obornik M."/>
            <person name="Parker M.S."/>
            <person name="Palenik B."/>
            <person name="Pazour G.J."/>
            <person name="Richardson P.M."/>
            <person name="Rynearson T.A."/>
            <person name="Saito M.A."/>
            <person name="Schwartz D.C."/>
            <person name="Thamatrakoln K."/>
            <person name="Valentin K."/>
            <person name="Vardi A."/>
            <person name="Wilkerson F.P."/>
            <person name="Rokhsar D.S."/>
        </authorList>
    </citation>
    <scope>NUCLEOTIDE SEQUENCE [LARGE SCALE GENOMIC DNA]</scope>
    <source>
        <strain evidence="3 4">CCMP1335</strain>
    </source>
</reference>
<accession>B8CA00</accession>
<feature type="compositionally biased region" description="Basic and acidic residues" evidence="2">
    <location>
        <begin position="434"/>
        <end position="448"/>
    </location>
</feature>
<dbReference type="PANTHER" id="PTHR24111">
    <property type="entry name" value="LEUCINE-RICH REPEAT-CONTAINING PROTEIN 34"/>
    <property type="match status" value="1"/>
</dbReference>
<evidence type="ECO:0000256" key="1">
    <source>
        <dbReference type="ARBA" id="ARBA00022737"/>
    </source>
</evidence>
<feature type="compositionally biased region" description="Acidic residues" evidence="2">
    <location>
        <begin position="1"/>
        <end position="12"/>
    </location>
</feature>
<name>B8CA00_THAPS</name>
<proteinExistence type="predicted"/>
<protein>
    <submittedName>
        <fullName evidence="3">Uncharacterized protein</fullName>
    </submittedName>
</protein>
<evidence type="ECO:0000313" key="4">
    <source>
        <dbReference type="Proteomes" id="UP000001449"/>
    </source>
</evidence>
<feature type="region of interest" description="Disordered" evidence="2">
    <location>
        <begin position="386"/>
        <end position="454"/>
    </location>
</feature>
<keyword evidence="4" id="KW-1185">Reference proteome</keyword>
<dbReference type="Gene3D" id="3.80.10.10">
    <property type="entry name" value="Ribonuclease Inhibitor"/>
    <property type="match status" value="1"/>
</dbReference>
<dbReference type="AlphaFoldDB" id="B8CA00"/>
<feature type="compositionally biased region" description="Polar residues" evidence="2">
    <location>
        <begin position="399"/>
        <end position="420"/>
    </location>
</feature>
<dbReference type="PANTHER" id="PTHR24111:SF0">
    <property type="entry name" value="LEUCINE-RICH REPEAT-CONTAINING PROTEIN"/>
    <property type="match status" value="1"/>
</dbReference>
<dbReference type="HOGENOM" id="CLU_593841_0_0_1"/>
<feature type="compositionally biased region" description="Polar residues" evidence="2">
    <location>
        <begin position="14"/>
        <end position="23"/>
    </location>
</feature>
<dbReference type="InterPro" id="IPR032675">
    <property type="entry name" value="LRR_dom_sf"/>
</dbReference>
<sequence>MTREQDVDDDDGSSFHSQASHSYNSEDDEDSTFFSRSSAGSMDSIDRTLVQLEENDEELTELTIHCERYTSATTTADCLGQSLPKTTHLKNLSVYCGGSSKKLFHHHRQTFRKICRGLQGNSSVESIEIHDAEIDSEVARWLLPSFAIHKKKNISMTNCGFVGSGMGILLVAMGQNSKCIRQLAFRSCTWEEYNSDMLASSLPFMALYSLSLVNVNVSVEGWTYLFRSFASCRELIQLDLSRNELNADNIRVFMKCLAVQKSMSMLSLSACGLDDECLKELMTGLRTSTTLTDLDISKNSNITDKGVVYLRDLLKHNNSIVKLNVHGCRLSKQSLNAIESGLRYNNSFLKSFFSEKTSQAIFGFVDTVESIDIAKSTKDIAHVFTFDSEESPNPRKKVNATNERQPQRNGGRTTQRTSKSAAAGGERAVGGDAFESRRGKTKIAREKTASPPSKLHCYAML</sequence>
<evidence type="ECO:0000256" key="2">
    <source>
        <dbReference type="SAM" id="MobiDB-lite"/>
    </source>
</evidence>
<evidence type="ECO:0000313" key="3">
    <source>
        <dbReference type="EMBL" id="EED89416.1"/>
    </source>
</evidence>